<dbReference type="InterPro" id="IPR018376">
    <property type="entry name" value="Enoyl-CoA_hyd/isom_CS"/>
</dbReference>
<evidence type="ECO:0000256" key="2">
    <source>
        <dbReference type="ARBA" id="ARBA00011915"/>
    </source>
</evidence>
<dbReference type="CDD" id="cd06558">
    <property type="entry name" value="crotonase-like"/>
    <property type="match status" value="1"/>
</dbReference>
<dbReference type="PANTHER" id="PTHR43176">
    <property type="entry name" value="3-HYDROXYISOBUTYRYL-COA HYDROLASE-RELATED"/>
    <property type="match status" value="1"/>
</dbReference>
<dbReference type="Pfam" id="PF16113">
    <property type="entry name" value="ECH_2"/>
    <property type="match status" value="1"/>
</dbReference>
<dbReference type="EMBL" id="JAGFBS010000012">
    <property type="protein sequence ID" value="KAG6376310.1"/>
    <property type="molecule type" value="Genomic_DNA"/>
</dbReference>
<dbReference type="OrthoDB" id="1737613at2759"/>
<dbReference type="PROSITE" id="PS00166">
    <property type="entry name" value="ENOYL_COA_HYDRATASE"/>
    <property type="match status" value="1"/>
</dbReference>
<evidence type="ECO:0000256" key="1">
    <source>
        <dbReference type="ARBA" id="ARBA00001709"/>
    </source>
</evidence>
<dbReference type="GO" id="GO:0005739">
    <property type="term" value="C:mitochondrion"/>
    <property type="evidence" value="ECO:0007669"/>
    <property type="project" value="TreeGrafter"/>
</dbReference>
<dbReference type="Proteomes" id="UP000683000">
    <property type="component" value="Unassembled WGS sequence"/>
</dbReference>
<evidence type="ECO:0000259" key="4">
    <source>
        <dbReference type="Pfam" id="PF16113"/>
    </source>
</evidence>
<dbReference type="GO" id="GO:0003860">
    <property type="term" value="F:3-hydroxyisobutyryl-CoA hydrolase activity"/>
    <property type="evidence" value="ECO:0007669"/>
    <property type="project" value="UniProtKB-EC"/>
</dbReference>
<comment type="caution">
    <text evidence="5">The sequence shown here is derived from an EMBL/GenBank/DDBJ whole genome shotgun (WGS) entry which is preliminary data.</text>
</comment>
<gene>
    <name evidence="5" type="ORF">JVT61DRAFT_2289</name>
</gene>
<sequence>MSTGAASPFDQPVLFQSNGCARTYVLNRAKKLNALNSEMMNSLRSQLHVWSKSDLCHMVIGTGLGRAFCAGGDVASNFSKTSKHDVVNAVPMANLLHRFELDLILSQLPKPYVAVLDGITMGGGVGLSIGAPFRIATEKTVFAMPETKIGYCPDVGASFFLSRMDGELGTYLALTSETLVGREVFELGLATHYVPSRTIPDLMARLAEYENPSFSQIDCTIEETHSERQPDEPTGKLIGAVRNALDSAFRHNSVEMILESLATLSSSPDTRVSGWAKQTLETLHMRSPTSLKVALAAIRRGVNMSLRDALQMEMGIATAYCSGASPDFCTGISAVLVDKIQERPAWSPDRIEDVPPEILDRFFSDDSSYRSQMPQLTFPDTLDNTINPMAFALPSESRIVELIRLSCKDGPVSLSALLSDMENLIKEKLGTKEKVLDVVQRRCQVVNDQETTIVAWKE</sequence>
<evidence type="ECO:0000256" key="3">
    <source>
        <dbReference type="ARBA" id="ARBA00022801"/>
    </source>
</evidence>
<dbReference type="InterPro" id="IPR045004">
    <property type="entry name" value="ECH_dom"/>
</dbReference>
<reference evidence="5" key="1">
    <citation type="submission" date="2021-03" db="EMBL/GenBank/DDBJ databases">
        <title>Evolutionary innovations through gain and loss of genes in the ectomycorrhizal Boletales.</title>
        <authorList>
            <person name="Wu G."/>
            <person name="Miyauchi S."/>
            <person name="Morin E."/>
            <person name="Yang Z.-L."/>
            <person name="Xu J."/>
            <person name="Martin F.M."/>
        </authorList>
    </citation>
    <scope>NUCLEOTIDE SEQUENCE</scope>
    <source>
        <strain evidence="5">BR01</strain>
    </source>
</reference>
<dbReference type="SUPFAM" id="SSF52096">
    <property type="entry name" value="ClpP/crotonase"/>
    <property type="match status" value="1"/>
</dbReference>
<name>A0A8I3ABH5_9AGAM</name>
<dbReference type="EC" id="3.1.2.4" evidence="2"/>
<dbReference type="InterPro" id="IPR032259">
    <property type="entry name" value="HIBYL-CoA-H"/>
</dbReference>
<accession>A0A8I3ABH5</accession>
<protein>
    <recommendedName>
        <fullName evidence="2">3-hydroxyisobutyryl-CoA hydrolase</fullName>
        <ecNumber evidence="2">3.1.2.4</ecNumber>
    </recommendedName>
</protein>
<dbReference type="PANTHER" id="PTHR43176:SF3">
    <property type="entry name" value="3-HYDROXYISOBUTYRYL-COA HYDROLASE, MITOCHONDRIAL"/>
    <property type="match status" value="1"/>
</dbReference>
<organism evidence="5 6">
    <name type="scientific">Boletus reticuloceps</name>
    <dbReference type="NCBI Taxonomy" id="495285"/>
    <lineage>
        <taxon>Eukaryota</taxon>
        <taxon>Fungi</taxon>
        <taxon>Dikarya</taxon>
        <taxon>Basidiomycota</taxon>
        <taxon>Agaricomycotina</taxon>
        <taxon>Agaricomycetes</taxon>
        <taxon>Agaricomycetidae</taxon>
        <taxon>Boletales</taxon>
        <taxon>Boletineae</taxon>
        <taxon>Boletaceae</taxon>
        <taxon>Boletoideae</taxon>
        <taxon>Boletus</taxon>
    </lineage>
</organism>
<comment type="catalytic activity">
    <reaction evidence="1">
        <text>3-hydroxy-2-methylpropanoyl-CoA + H2O = 3-hydroxy-2-methylpropanoate + CoA + H(+)</text>
        <dbReference type="Rhea" id="RHEA:20888"/>
        <dbReference type="ChEBI" id="CHEBI:11805"/>
        <dbReference type="ChEBI" id="CHEBI:15377"/>
        <dbReference type="ChEBI" id="CHEBI:15378"/>
        <dbReference type="ChEBI" id="CHEBI:57287"/>
        <dbReference type="ChEBI" id="CHEBI:57340"/>
        <dbReference type="EC" id="3.1.2.4"/>
    </reaction>
</comment>
<dbReference type="AlphaFoldDB" id="A0A8I3ABH5"/>
<dbReference type="Gene3D" id="3.90.226.10">
    <property type="entry name" value="2-enoyl-CoA Hydratase, Chain A, domain 1"/>
    <property type="match status" value="1"/>
</dbReference>
<evidence type="ECO:0000313" key="5">
    <source>
        <dbReference type="EMBL" id="KAG6376310.1"/>
    </source>
</evidence>
<keyword evidence="6" id="KW-1185">Reference proteome</keyword>
<dbReference type="NCBIfam" id="NF004127">
    <property type="entry name" value="PRK05617.1"/>
    <property type="match status" value="1"/>
</dbReference>
<keyword evidence="3" id="KW-0378">Hydrolase</keyword>
<dbReference type="GO" id="GO:0006574">
    <property type="term" value="P:L-valine catabolic process"/>
    <property type="evidence" value="ECO:0007669"/>
    <property type="project" value="TreeGrafter"/>
</dbReference>
<feature type="domain" description="Enoyl-CoA hydratase/isomerase" evidence="4">
    <location>
        <begin position="22"/>
        <end position="363"/>
    </location>
</feature>
<evidence type="ECO:0000313" key="6">
    <source>
        <dbReference type="Proteomes" id="UP000683000"/>
    </source>
</evidence>
<proteinExistence type="predicted"/>
<dbReference type="InterPro" id="IPR029045">
    <property type="entry name" value="ClpP/crotonase-like_dom_sf"/>
</dbReference>